<dbReference type="RefSeq" id="WP_119425067.1">
    <property type="nucleotide sequence ID" value="NZ_QQXK01000019.1"/>
</dbReference>
<protein>
    <recommendedName>
        <fullName evidence="3">Phage recombination protein Bet</fullName>
    </recommendedName>
</protein>
<keyword evidence="2" id="KW-1185">Reference proteome</keyword>
<accession>A0A399JBK3</accession>
<dbReference type="Pfam" id="PF03837">
    <property type="entry name" value="RecT"/>
    <property type="match status" value="1"/>
</dbReference>
<gene>
    <name evidence="1" type="ORF">DWB68_10345</name>
</gene>
<name>A0A399JBK3_9MICC</name>
<dbReference type="Proteomes" id="UP000265419">
    <property type="component" value="Unassembled WGS sequence"/>
</dbReference>
<dbReference type="AlphaFoldDB" id="A0A399JBK3"/>
<evidence type="ECO:0000313" key="1">
    <source>
        <dbReference type="EMBL" id="RII41917.1"/>
    </source>
</evidence>
<evidence type="ECO:0008006" key="3">
    <source>
        <dbReference type="Google" id="ProtNLM"/>
    </source>
</evidence>
<dbReference type="GO" id="GO:0003677">
    <property type="term" value="F:DNA binding"/>
    <property type="evidence" value="ECO:0007669"/>
    <property type="project" value="InterPro"/>
</dbReference>
<dbReference type="EMBL" id="QQXK01000019">
    <property type="protein sequence ID" value="RII41917.1"/>
    <property type="molecule type" value="Genomic_DNA"/>
</dbReference>
<proteinExistence type="predicted"/>
<organism evidence="1 2">
    <name type="scientific">Galactobacter valiniphilus</name>
    <dbReference type="NCBI Taxonomy" id="2676122"/>
    <lineage>
        <taxon>Bacteria</taxon>
        <taxon>Bacillati</taxon>
        <taxon>Actinomycetota</taxon>
        <taxon>Actinomycetes</taxon>
        <taxon>Micrococcales</taxon>
        <taxon>Micrococcaceae</taxon>
        <taxon>Galactobacter</taxon>
    </lineage>
</organism>
<dbReference type="GO" id="GO:0006259">
    <property type="term" value="P:DNA metabolic process"/>
    <property type="evidence" value="ECO:0007669"/>
    <property type="project" value="InterPro"/>
</dbReference>
<evidence type="ECO:0000313" key="2">
    <source>
        <dbReference type="Proteomes" id="UP000265419"/>
    </source>
</evidence>
<reference evidence="1 2" key="1">
    <citation type="submission" date="2018-07" db="EMBL/GenBank/DDBJ databases">
        <title>Arthrobacter sp. nov., isolated from raw cow's milk with high bacterial count.</title>
        <authorList>
            <person name="Hahne J."/>
            <person name="Isele D."/>
            <person name="Lipski A."/>
        </authorList>
    </citation>
    <scope>NUCLEOTIDE SEQUENCE [LARGE SCALE GENOMIC DNA]</scope>
    <source>
        <strain evidence="1 2">JZ R-35</strain>
    </source>
</reference>
<sequence length="286" mass="30898">MTTEIETHRGSSLILHDDQDFWSDRQIAALRQLGVDTNSKGDLAVFFHQAQATGLDPFKREIYMITRKGKPTIQTGIDGFYKIAARVTANTGGTWGIEETYWCGEDGVWHDVWLGRNEPAAAKVVVQRNGARFTTVALTGEYSAAGPMWSKMPARMIAKCAEALGIRKAFPEDLSGLYTTEEMAQADNPRHAPVKTVRRQTRATGSAPAPTLPPVVNDAPIEADEITGEIIEEAVDWFARMEPIVEDAAALRTLWKQAEAGGADKATLDSIAAAGQAAADAAKAAA</sequence>
<dbReference type="InterPro" id="IPR018330">
    <property type="entry name" value="RecT_fam"/>
</dbReference>
<comment type="caution">
    <text evidence="1">The sequence shown here is derived from an EMBL/GenBank/DDBJ whole genome shotgun (WGS) entry which is preliminary data.</text>
</comment>